<sequence length="231" mass="25788">MDGSSEEHEQDMVRFQNTVMALLGYSRMGSERLYQIEDNIDSLKADLSTSLKHLTDNNKDLSARQHKILDDTAKLMNKTEGLLDRMEKFTFERPGWQTAPDMIVLSPAEIAEIDAFLDDGLVDTEPKAHPSDYFGLLVRDVDVGSLRRCDETSALSPGYMGDGSEESSGDDTDVTLPPIRSPSIWGEKPFQEAGQDIDPPFFTLYDMRGSNTVTLALPLQVQSRGTYSKEQ</sequence>
<reference evidence="2 3" key="1">
    <citation type="journal article" date="2020" name="Fungal Divers.">
        <title>Resolving the Mortierellaceae phylogeny through synthesis of multi-gene phylogenetics and phylogenomics.</title>
        <authorList>
            <person name="Vandepol N."/>
            <person name="Liber J."/>
            <person name="Desiro A."/>
            <person name="Na H."/>
            <person name="Kennedy M."/>
            <person name="Barry K."/>
            <person name="Grigoriev I.V."/>
            <person name="Miller A.N."/>
            <person name="O'Donnell K."/>
            <person name="Stajich J.E."/>
            <person name="Bonito G."/>
        </authorList>
    </citation>
    <scope>NUCLEOTIDE SEQUENCE [LARGE SCALE GENOMIC DNA]</scope>
    <source>
        <strain evidence="2 3">AD045</strain>
    </source>
</reference>
<protein>
    <submittedName>
        <fullName evidence="2">Uncharacterized protein</fullName>
    </submittedName>
</protein>
<gene>
    <name evidence="2" type="ORF">BGZ96_004193</name>
</gene>
<accession>A0ABQ7JIH5</accession>
<evidence type="ECO:0000313" key="2">
    <source>
        <dbReference type="EMBL" id="KAG0274580.1"/>
    </source>
</evidence>
<evidence type="ECO:0000256" key="1">
    <source>
        <dbReference type="SAM" id="MobiDB-lite"/>
    </source>
</evidence>
<dbReference type="EMBL" id="JAAAIM010001998">
    <property type="protein sequence ID" value="KAG0274580.1"/>
    <property type="molecule type" value="Genomic_DNA"/>
</dbReference>
<feature type="compositionally biased region" description="Acidic residues" evidence="1">
    <location>
        <begin position="163"/>
        <end position="173"/>
    </location>
</feature>
<dbReference type="Proteomes" id="UP001194696">
    <property type="component" value="Unassembled WGS sequence"/>
</dbReference>
<feature type="region of interest" description="Disordered" evidence="1">
    <location>
        <begin position="152"/>
        <end position="194"/>
    </location>
</feature>
<comment type="caution">
    <text evidence="2">The sequence shown here is derived from an EMBL/GenBank/DDBJ whole genome shotgun (WGS) entry which is preliminary data.</text>
</comment>
<keyword evidence="3" id="KW-1185">Reference proteome</keyword>
<name>A0ABQ7JIH5_9FUNG</name>
<proteinExistence type="predicted"/>
<evidence type="ECO:0000313" key="3">
    <source>
        <dbReference type="Proteomes" id="UP001194696"/>
    </source>
</evidence>
<organism evidence="2 3">
    <name type="scientific">Linnemannia gamsii</name>
    <dbReference type="NCBI Taxonomy" id="64522"/>
    <lineage>
        <taxon>Eukaryota</taxon>
        <taxon>Fungi</taxon>
        <taxon>Fungi incertae sedis</taxon>
        <taxon>Mucoromycota</taxon>
        <taxon>Mortierellomycotina</taxon>
        <taxon>Mortierellomycetes</taxon>
        <taxon>Mortierellales</taxon>
        <taxon>Mortierellaceae</taxon>
        <taxon>Linnemannia</taxon>
    </lineage>
</organism>